<keyword evidence="2" id="KW-0663">Pyridoxal phosphate</keyword>
<organism evidence="3 4">
    <name type="scientific">Sphingomonas endophytica</name>
    <dbReference type="NCBI Taxonomy" id="869719"/>
    <lineage>
        <taxon>Bacteria</taxon>
        <taxon>Pseudomonadati</taxon>
        <taxon>Pseudomonadota</taxon>
        <taxon>Alphaproteobacteria</taxon>
        <taxon>Sphingomonadales</taxon>
        <taxon>Sphingomonadaceae</taxon>
        <taxon>Sphingomonas</taxon>
    </lineage>
</organism>
<dbReference type="Gene3D" id="3.40.640.10">
    <property type="entry name" value="Type I PLP-dependent aspartate aminotransferase-like (Major domain)"/>
    <property type="match status" value="1"/>
</dbReference>
<accession>A0A147I4K9</accession>
<dbReference type="InterPro" id="IPR015424">
    <property type="entry name" value="PyrdxlP-dep_Trfase"/>
</dbReference>
<evidence type="ECO:0000313" key="3">
    <source>
        <dbReference type="EMBL" id="KTT73128.1"/>
    </source>
</evidence>
<protein>
    <submittedName>
        <fullName evidence="3">Glutamate-1-semialdehyde 2,1-aminomutase</fullName>
    </submittedName>
</protein>
<dbReference type="PANTHER" id="PTHR43713">
    <property type="entry name" value="GLUTAMATE-1-SEMIALDEHYDE 2,1-AMINOMUTASE"/>
    <property type="match status" value="1"/>
</dbReference>
<dbReference type="AlphaFoldDB" id="A0A147I4K9"/>
<proteinExistence type="predicted"/>
<dbReference type="InterPro" id="IPR049704">
    <property type="entry name" value="Aminotrans_3_PPA_site"/>
</dbReference>
<comment type="cofactor">
    <cofactor evidence="1">
        <name>pyridoxal 5'-phosphate</name>
        <dbReference type="ChEBI" id="CHEBI:597326"/>
    </cofactor>
</comment>
<dbReference type="InterPro" id="IPR015422">
    <property type="entry name" value="PyrdxlP-dep_Trfase_small"/>
</dbReference>
<keyword evidence="4" id="KW-1185">Reference proteome</keyword>
<dbReference type="GO" id="GO:0008483">
    <property type="term" value="F:transaminase activity"/>
    <property type="evidence" value="ECO:0007669"/>
    <property type="project" value="InterPro"/>
</dbReference>
<dbReference type="GO" id="GO:0030170">
    <property type="term" value="F:pyridoxal phosphate binding"/>
    <property type="evidence" value="ECO:0007669"/>
    <property type="project" value="InterPro"/>
</dbReference>
<dbReference type="SUPFAM" id="SSF53383">
    <property type="entry name" value="PLP-dependent transferases"/>
    <property type="match status" value="1"/>
</dbReference>
<dbReference type="PATRIC" id="fig|869719.3.peg.1140"/>
<reference evidence="3 4" key="1">
    <citation type="journal article" date="2016" name="Front. Microbiol.">
        <title>Genomic Resource of Rice Seed Associated Bacteria.</title>
        <authorList>
            <person name="Midha S."/>
            <person name="Bansal K."/>
            <person name="Sharma S."/>
            <person name="Kumar N."/>
            <person name="Patil P.P."/>
            <person name="Chaudhry V."/>
            <person name="Patil P.B."/>
        </authorList>
    </citation>
    <scope>NUCLEOTIDE SEQUENCE [LARGE SCALE GENOMIC DNA]</scope>
    <source>
        <strain evidence="3 4">NS334</strain>
    </source>
</reference>
<sequence>MEKKTLAAVAGLVAGTLFAATKGRERLALSRAKHPGPGGHVRLAKRIAGQIPYYAHVEEAFFRADGCDEATAARRRAGFERLAAIYAERFPKTRALTADTREGLSDLQFTGRYRVPFAFADTVRRHLPVGAFMARSEGPWLTDLDGNRFIDLTGSYGVNLFGNEFYKATMREALDIAEPLGGVLGSYHPVVADNVRRLRALSGLDEVSFHMSGTEAVMQAVRLARYHTGRKRLVRFAGAYHGWWGDVQPGIGNPVPADHTLTLADQSEQTLAVLARRRDIACVLVNPLQALHPNVSAPADGQLVDSGRAAGADLPAYIAWLRRLADTCRANGIVLIVDEVFMGFRLAPGSVARAWAIDADMIVWGKTLGGGLPIGVVTGRAALMKRWRDDRPVDICFARGTFNAHPYVMAATDAFLRRLERPAVAEWYAGMDARWDARAARLNAMLAEAGVPVSVAHLATVWTLVYTRPSRYNWMLQYYLRAEGLALSWVGTGRLIFSLDIDDALFDEIARRIVAAGRAMAADGWWDGPAATNKRLRRQALKESLAARLRGG</sequence>
<evidence type="ECO:0000256" key="1">
    <source>
        <dbReference type="ARBA" id="ARBA00001933"/>
    </source>
</evidence>
<dbReference type="PANTHER" id="PTHR43713:SF3">
    <property type="entry name" value="GLUTAMATE-1-SEMIALDEHYDE 2,1-AMINOMUTASE 1, CHLOROPLASTIC-RELATED"/>
    <property type="match status" value="1"/>
</dbReference>
<dbReference type="OrthoDB" id="9801052at2"/>
<name>A0A147I4K9_9SPHN</name>
<evidence type="ECO:0000313" key="4">
    <source>
        <dbReference type="Proteomes" id="UP000074310"/>
    </source>
</evidence>
<dbReference type="PROSITE" id="PS00600">
    <property type="entry name" value="AA_TRANSFER_CLASS_3"/>
    <property type="match status" value="1"/>
</dbReference>
<dbReference type="Pfam" id="PF00202">
    <property type="entry name" value="Aminotran_3"/>
    <property type="match status" value="1"/>
</dbReference>
<dbReference type="InterPro" id="IPR005814">
    <property type="entry name" value="Aminotrans_3"/>
</dbReference>
<gene>
    <name evidence="3" type="ORF">NS334_07625</name>
</gene>
<dbReference type="Proteomes" id="UP000074310">
    <property type="component" value="Unassembled WGS sequence"/>
</dbReference>
<evidence type="ECO:0000256" key="2">
    <source>
        <dbReference type="ARBA" id="ARBA00022898"/>
    </source>
</evidence>
<dbReference type="Gene3D" id="3.90.1150.10">
    <property type="entry name" value="Aspartate Aminotransferase, domain 1"/>
    <property type="match status" value="1"/>
</dbReference>
<dbReference type="EMBL" id="LDTB01000021">
    <property type="protein sequence ID" value="KTT73128.1"/>
    <property type="molecule type" value="Genomic_DNA"/>
</dbReference>
<dbReference type="RefSeq" id="WP_058755379.1">
    <property type="nucleotide sequence ID" value="NZ_LDTB01000021.1"/>
</dbReference>
<comment type="caution">
    <text evidence="3">The sequence shown here is derived from an EMBL/GenBank/DDBJ whole genome shotgun (WGS) entry which is preliminary data.</text>
</comment>
<dbReference type="InterPro" id="IPR015421">
    <property type="entry name" value="PyrdxlP-dep_Trfase_major"/>
</dbReference>